<feature type="domain" description="Thiamine phosphate synthase/TenI" evidence="3">
    <location>
        <begin position="34"/>
        <end position="178"/>
    </location>
</feature>
<dbReference type="AlphaFoldDB" id="A0A7H5C5S0"/>
<dbReference type="SUPFAM" id="SSF51391">
    <property type="entry name" value="Thiamin phosphate synthase"/>
    <property type="match status" value="1"/>
</dbReference>
<dbReference type="Pfam" id="PF02581">
    <property type="entry name" value="TMP-TENI"/>
    <property type="match status" value="1"/>
</dbReference>
<evidence type="ECO:0000256" key="1">
    <source>
        <dbReference type="ARBA" id="ARBA00004948"/>
    </source>
</evidence>
<comment type="pathway">
    <text evidence="1">Cofactor biosynthesis; thiamine diphosphate biosynthesis.</text>
</comment>
<dbReference type="OrthoDB" id="9815348at2"/>
<name>A0A7H5C5S0_STAEP</name>
<evidence type="ECO:0000256" key="2">
    <source>
        <dbReference type="ARBA" id="ARBA00022977"/>
    </source>
</evidence>
<protein>
    <submittedName>
        <fullName evidence="4">Thiamine phosphate synthase</fullName>
    </submittedName>
</protein>
<dbReference type="Proteomes" id="UP000648077">
    <property type="component" value="Unassembled WGS sequence"/>
</dbReference>
<dbReference type="EMBL" id="JACGQI010000004">
    <property type="protein sequence ID" value="MBF2229690.1"/>
    <property type="molecule type" value="Genomic_DNA"/>
</dbReference>
<dbReference type="CDD" id="cd00564">
    <property type="entry name" value="TMP_TenI"/>
    <property type="match status" value="1"/>
</dbReference>
<dbReference type="PANTHER" id="PTHR20857">
    <property type="entry name" value="THIAMINE-PHOSPHATE PYROPHOSPHORYLASE"/>
    <property type="match status" value="1"/>
</dbReference>
<sequence>MGGIFIFIAITYHKQLTKDDLQHYKHIEEAIDGLLFRTSMNNEENKEMIQSLLQLGFSKDKIIIHSDVTLLEDLHLKRIHFKENDTTAFTYKEAHPDICVSMSTHDVETVKRCYENGLDSVFFGHIFPTSSHPNVPPRSKEAIQQALNVPIPIYAIGGINEHSLQKMPPGFKGICAISYFNNASLEEIKQLRKEWSTHA</sequence>
<accession>A0A7H5C5S0</accession>
<dbReference type="PANTHER" id="PTHR20857:SF22">
    <property type="entry name" value="THIAZOLE TAUTOMERASE"/>
    <property type="match status" value="1"/>
</dbReference>
<proteinExistence type="predicted"/>
<gene>
    <name evidence="4" type="ORF">H3963_04350</name>
</gene>
<organism evidence="4 5">
    <name type="scientific">Staphylococcus epidermidis</name>
    <dbReference type="NCBI Taxonomy" id="1282"/>
    <lineage>
        <taxon>Bacteria</taxon>
        <taxon>Bacillati</taxon>
        <taxon>Bacillota</taxon>
        <taxon>Bacilli</taxon>
        <taxon>Bacillales</taxon>
        <taxon>Staphylococcaceae</taxon>
        <taxon>Staphylococcus</taxon>
    </lineage>
</organism>
<dbReference type="GO" id="GO:0005737">
    <property type="term" value="C:cytoplasm"/>
    <property type="evidence" value="ECO:0007669"/>
    <property type="project" value="TreeGrafter"/>
</dbReference>
<dbReference type="InterPro" id="IPR022998">
    <property type="entry name" value="ThiamineP_synth_TenI"/>
</dbReference>
<dbReference type="Gene3D" id="3.20.20.70">
    <property type="entry name" value="Aldolase class I"/>
    <property type="match status" value="1"/>
</dbReference>
<keyword evidence="2" id="KW-0784">Thiamine biosynthesis</keyword>
<evidence type="ECO:0000313" key="5">
    <source>
        <dbReference type="Proteomes" id="UP000648077"/>
    </source>
</evidence>
<dbReference type="InterPro" id="IPR036206">
    <property type="entry name" value="ThiamineP_synth_sf"/>
</dbReference>
<reference evidence="4" key="1">
    <citation type="submission" date="2020-08" db="EMBL/GenBank/DDBJ databases">
        <title>Changes in the skin microbiome associated with squamous cell carcinoma in transplant recipients.</title>
        <authorList>
            <person name="Zaugg J."/>
            <person name="Krueger A."/>
            <person name="Lachner N."/>
        </authorList>
    </citation>
    <scope>NUCLEOTIDE SEQUENCE</scope>
    <source>
        <strain evidence="4">R5988</strain>
    </source>
</reference>
<dbReference type="GO" id="GO:0004789">
    <property type="term" value="F:thiamine-phosphate diphosphorylase activity"/>
    <property type="evidence" value="ECO:0007669"/>
    <property type="project" value="TreeGrafter"/>
</dbReference>
<dbReference type="GO" id="GO:0009228">
    <property type="term" value="P:thiamine biosynthetic process"/>
    <property type="evidence" value="ECO:0007669"/>
    <property type="project" value="UniProtKB-KW"/>
</dbReference>
<dbReference type="RefSeq" id="WP_139062377.1">
    <property type="nucleotide sequence ID" value="NZ_AP038759.1"/>
</dbReference>
<evidence type="ECO:0000259" key="3">
    <source>
        <dbReference type="Pfam" id="PF02581"/>
    </source>
</evidence>
<comment type="caution">
    <text evidence="4">The sequence shown here is derived from an EMBL/GenBank/DDBJ whole genome shotgun (WGS) entry which is preliminary data.</text>
</comment>
<evidence type="ECO:0000313" key="4">
    <source>
        <dbReference type="EMBL" id="MBF2229690.1"/>
    </source>
</evidence>
<dbReference type="InterPro" id="IPR013785">
    <property type="entry name" value="Aldolase_TIM"/>
</dbReference>